<name>A0ABP0UD79_9BRYO</name>
<feature type="domain" description="Thioredoxin" evidence="3">
    <location>
        <begin position="340"/>
        <end position="465"/>
    </location>
</feature>
<gene>
    <name evidence="4" type="ORF">CSSPTR1EN2_LOCUS14440</name>
</gene>
<dbReference type="PROSITE" id="PS51352">
    <property type="entry name" value="THIOREDOXIN_2"/>
    <property type="match status" value="1"/>
</dbReference>
<dbReference type="InterPro" id="IPR036249">
    <property type="entry name" value="Thioredoxin-like_sf"/>
</dbReference>
<dbReference type="PANTHER" id="PTHR45672">
    <property type="entry name" value="PROTEIN DISULFIDE-ISOMERASE C17H9.14C-RELATED"/>
    <property type="match status" value="1"/>
</dbReference>
<reference evidence="4" key="1">
    <citation type="submission" date="2024-02" db="EMBL/GenBank/DDBJ databases">
        <authorList>
            <consortium name="ELIXIR-Norway"/>
            <consortium name="Elixir Norway"/>
        </authorList>
    </citation>
    <scope>NUCLEOTIDE SEQUENCE</scope>
</reference>
<evidence type="ECO:0000313" key="4">
    <source>
        <dbReference type="EMBL" id="CAK9219349.1"/>
    </source>
</evidence>
<proteinExistence type="inferred from homology"/>
<dbReference type="SUPFAM" id="SSF52833">
    <property type="entry name" value="Thioredoxin-like"/>
    <property type="match status" value="1"/>
</dbReference>
<feature type="region of interest" description="Disordered" evidence="2">
    <location>
        <begin position="120"/>
        <end position="153"/>
    </location>
</feature>
<keyword evidence="5" id="KW-1185">Reference proteome</keyword>
<sequence>MAYGGFYGKMILKSSGCWFDSLPRHVFLLRDGQSGCANLILTSISRMGSGGRLLGAQLHSGPHHHDHHVSDETIMPASYFRGVHSSGDMKENDSFSSSAAPGGLLLQSSAGAGLKLFAPPSSSSRIGSVVRRDGEWSSSGGDLEQDASSRAGDLTCGGAATRCQGRRVEAWQSEDRNELMRSLQSMRADIRSLKMMLRFLEEPVLCVPSAALQPKSMSSASMHPVLRLKPNETPSTSMSYEKQSISDLPGDEATELHPIDLPISSRQMVSPAAPSGLSVQNEKGNDGSVQIRARKQKQWWKELLTAVGFTMWVMAGAVLIAKVIGVPNLGVGTVAYNMSHSAGISEEDSDHHPNAMQHGVIELTDCDFEDNIRRRPTFVMFYAPWCPHCRRLHPTWADLENVVTKQGFNVQIAILDATKHIRFADLYDVPGFPTLILFEHGVPVARHKGARDIESLLAFLESNLSGK</sequence>
<dbReference type="InterPro" id="IPR017937">
    <property type="entry name" value="Thioredoxin_CS"/>
</dbReference>
<accession>A0ABP0UD79</accession>
<protein>
    <recommendedName>
        <fullName evidence="3">Thioredoxin domain-containing protein</fullName>
    </recommendedName>
</protein>
<dbReference type="PANTHER" id="PTHR45672:SF15">
    <property type="entry name" value="THIOREDOXIN DOMAIN-CONTAINING PROTEIN"/>
    <property type="match status" value="1"/>
</dbReference>
<dbReference type="Pfam" id="PF00085">
    <property type="entry name" value="Thioredoxin"/>
    <property type="match status" value="1"/>
</dbReference>
<comment type="similarity">
    <text evidence="1">Belongs to the protein disulfide isomerase family.</text>
</comment>
<dbReference type="EMBL" id="OZ019895">
    <property type="protein sequence ID" value="CAK9219349.1"/>
    <property type="molecule type" value="Genomic_DNA"/>
</dbReference>
<organism evidence="4 5">
    <name type="scientific">Sphagnum troendelagicum</name>
    <dbReference type="NCBI Taxonomy" id="128251"/>
    <lineage>
        <taxon>Eukaryota</taxon>
        <taxon>Viridiplantae</taxon>
        <taxon>Streptophyta</taxon>
        <taxon>Embryophyta</taxon>
        <taxon>Bryophyta</taxon>
        <taxon>Sphagnophytina</taxon>
        <taxon>Sphagnopsida</taxon>
        <taxon>Sphagnales</taxon>
        <taxon>Sphagnaceae</taxon>
        <taxon>Sphagnum</taxon>
    </lineage>
</organism>
<evidence type="ECO:0000256" key="2">
    <source>
        <dbReference type="SAM" id="MobiDB-lite"/>
    </source>
</evidence>
<dbReference type="PROSITE" id="PS00194">
    <property type="entry name" value="THIOREDOXIN_1"/>
    <property type="match status" value="1"/>
</dbReference>
<dbReference type="Proteomes" id="UP001497512">
    <property type="component" value="Chromosome 3"/>
</dbReference>
<dbReference type="InterPro" id="IPR051063">
    <property type="entry name" value="PDI"/>
</dbReference>
<evidence type="ECO:0000256" key="1">
    <source>
        <dbReference type="ARBA" id="ARBA00006347"/>
    </source>
</evidence>
<evidence type="ECO:0000313" key="5">
    <source>
        <dbReference type="Proteomes" id="UP001497512"/>
    </source>
</evidence>
<dbReference type="Gene3D" id="3.40.30.10">
    <property type="entry name" value="Glutaredoxin"/>
    <property type="match status" value="1"/>
</dbReference>
<dbReference type="InterPro" id="IPR013766">
    <property type="entry name" value="Thioredoxin_domain"/>
</dbReference>
<evidence type="ECO:0000259" key="3">
    <source>
        <dbReference type="PROSITE" id="PS51352"/>
    </source>
</evidence>